<dbReference type="PRINTS" id="PR00724">
    <property type="entry name" value="CRBOXYPTASEC"/>
</dbReference>
<keyword evidence="7" id="KW-0175">Coiled coil</keyword>
<dbReference type="Proteomes" id="UP000594261">
    <property type="component" value="Chromosome 4"/>
</dbReference>
<protein>
    <recommendedName>
        <fullName evidence="6">Carboxypeptidase</fullName>
        <ecNumber evidence="6">3.4.16.-</ecNumber>
    </recommendedName>
</protein>
<dbReference type="InterPro" id="IPR001563">
    <property type="entry name" value="Peptidase_S10"/>
</dbReference>
<organism evidence="9 10">
    <name type="scientific">Quercus lobata</name>
    <name type="common">Valley oak</name>
    <dbReference type="NCBI Taxonomy" id="97700"/>
    <lineage>
        <taxon>Eukaryota</taxon>
        <taxon>Viridiplantae</taxon>
        <taxon>Streptophyta</taxon>
        <taxon>Embryophyta</taxon>
        <taxon>Tracheophyta</taxon>
        <taxon>Spermatophyta</taxon>
        <taxon>Magnoliopsida</taxon>
        <taxon>eudicotyledons</taxon>
        <taxon>Gunneridae</taxon>
        <taxon>Pentapetalae</taxon>
        <taxon>rosids</taxon>
        <taxon>fabids</taxon>
        <taxon>Fagales</taxon>
        <taxon>Fagaceae</taxon>
        <taxon>Quercus</taxon>
    </lineage>
</organism>
<dbReference type="EC" id="3.4.16.-" evidence="6"/>
<evidence type="ECO:0000256" key="5">
    <source>
        <dbReference type="ARBA" id="ARBA00023180"/>
    </source>
</evidence>
<keyword evidence="6" id="KW-0645">Protease</keyword>
<evidence type="ECO:0000256" key="4">
    <source>
        <dbReference type="ARBA" id="ARBA00022729"/>
    </source>
</evidence>
<evidence type="ECO:0000256" key="1">
    <source>
        <dbReference type="ARBA" id="ARBA00004613"/>
    </source>
</evidence>
<dbReference type="GO" id="GO:0005576">
    <property type="term" value="C:extracellular region"/>
    <property type="evidence" value="ECO:0007669"/>
    <property type="project" value="UniProtKB-SubCell"/>
</dbReference>
<feature type="coiled-coil region" evidence="7">
    <location>
        <begin position="421"/>
        <end position="483"/>
    </location>
</feature>
<keyword evidence="6" id="KW-0121">Carboxypeptidase</keyword>
<comment type="similarity">
    <text evidence="2 6">Belongs to the peptidase S10 family.</text>
</comment>
<comment type="subcellular location">
    <subcellularLocation>
        <location evidence="1">Secreted</location>
    </subcellularLocation>
</comment>
<evidence type="ECO:0000256" key="3">
    <source>
        <dbReference type="ARBA" id="ARBA00022525"/>
    </source>
</evidence>
<evidence type="ECO:0000313" key="9">
    <source>
        <dbReference type="EnsemblPlants" id="QL04p010286:mrna"/>
    </source>
</evidence>
<keyword evidence="4" id="KW-0732">Signal</keyword>
<dbReference type="PANTHER" id="PTHR11802">
    <property type="entry name" value="SERINE PROTEASE FAMILY S10 SERINE CARBOXYPEPTIDASE"/>
    <property type="match status" value="1"/>
</dbReference>
<dbReference type="GO" id="GO:0005773">
    <property type="term" value="C:vacuole"/>
    <property type="evidence" value="ECO:0007669"/>
    <property type="project" value="TreeGrafter"/>
</dbReference>
<keyword evidence="3" id="KW-0964">Secreted</keyword>
<dbReference type="PROSITE" id="PS00131">
    <property type="entry name" value="CARBOXYPEPT_SER_SER"/>
    <property type="match status" value="1"/>
</dbReference>
<evidence type="ECO:0000256" key="7">
    <source>
        <dbReference type="SAM" id="Coils"/>
    </source>
</evidence>
<name>A0A7N2R2E7_QUELO</name>
<dbReference type="Gene3D" id="3.40.50.1820">
    <property type="entry name" value="alpha/beta hydrolase"/>
    <property type="match status" value="1"/>
</dbReference>
<reference evidence="9" key="2">
    <citation type="submission" date="2021-01" db="UniProtKB">
        <authorList>
            <consortium name="EnsemblPlants"/>
        </authorList>
    </citation>
    <scope>IDENTIFICATION</scope>
</reference>
<dbReference type="AlphaFoldDB" id="A0A7N2R2E7"/>
<keyword evidence="5" id="KW-0325">Glycoprotein</keyword>
<dbReference type="InterPro" id="IPR029058">
    <property type="entry name" value="AB_hydrolase_fold"/>
</dbReference>
<sequence length="622" mass="70392">MAERGLNKLKECLIARNVPQASEEALALMEDKIWQARTEARFDLDPPSVDHAGHYSSAHPISHLPKPSLPHPSARRPTPSSPICSADPTRRPTPSPIAHIDSDNDFDEEAPDAANTETPMKTTPPFAPSPQLASTPPTRMEAPIWLSSKHADQDGESELLRHAANVLFLESPAGVGFSYSNTTKDYSTSGDRRTAADNYVFLLNWLKKLPEYKNRDFYVAGESYAGHYVPQLAHTILFHNKKANKTIINLKGIIIGNAVINDETDTQGMLDYLETHAIVSDRDMYQIQKYCNFSSNASTQSHECFAASEVVSKDISYINLHNIYAPLCSSPNLTTQPKKTSIFKFDPCSEYHVYAYMNRPEVQEALHANVTRLTHDWEPCSDVIHKWVDSPSTIIPHLQELMANGLRVWIFRELTKSMKIAKKFKKELKLANLEKEELIVRLDESNKKNEFLRNQFSSQDEKMKSLEKKLAKAENQHENVSSTKLVVDDRSVSVPIKTKDKISIPPFKRNHKEKAYIAWLDKDKSFDVDIKVSKPMSKPLVRVHKKSVFVSTCHLCGVISHIRPNCSLLRLKPKSKTRFAIRNIDISKIFLDFNLSQKNCVFPQIHSASHGFSPTKPETRTI</sequence>
<evidence type="ECO:0000256" key="2">
    <source>
        <dbReference type="ARBA" id="ARBA00009431"/>
    </source>
</evidence>
<evidence type="ECO:0000256" key="8">
    <source>
        <dbReference type="SAM" id="MobiDB-lite"/>
    </source>
</evidence>
<dbReference type="GO" id="GO:0004185">
    <property type="term" value="F:serine-type carboxypeptidase activity"/>
    <property type="evidence" value="ECO:0007669"/>
    <property type="project" value="UniProtKB-UniRule"/>
</dbReference>
<dbReference type="GO" id="GO:0006508">
    <property type="term" value="P:proteolysis"/>
    <property type="evidence" value="ECO:0007669"/>
    <property type="project" value="UniProtKB-KW"/>
</dbReference>
<dbReference type="InParanoid" id="A0A7N2R2E7"/>
<dbReference type="EnsemblPlants" id="QL04p010286:mrna">
    <property type="protein sequence ID" value="QL04p010286:mrna"/>
    <property type="gene ID" value="QL04p010286"/>
</dbReference>
<dbReference type="Pfam" id="PF00450">
    <property type="entry name" value="Peptidase_S10"/>
    <property type="match status" value="1"/>
</dbReference>
<reference evidence="9 10" key="1">
    <citation type="journal article" date="2016" name="G3 (Bethesda)">
        <title>First Draft Assembly and Annotation of the Genome of a California Endemic Oak Quercus lobata Nee (Fagaceae).</title>
        <authorList>
            <person name="Sork V.L."/>
            <person name="Fitz-Gibbon S.T."/>
            <person name="Puiu D."/>
            <person name="Crepeau M."/>
            <person name="Gugger P.F."/>
            <person name="Sherman R."/>
            <person name="Stevens K."/>
            <person name="Langley C.H."/>
            <person name="Pellegrini M."/>
            <person name="Salzberg S.L."/>
        </authorList>
    </citation>
    <scope>NUCLEOTIDE SEQUENCE [LARGE SCALE GENOMIC DNA]</scope>
    <source>
        <strain evidence="9 10">cv. SW786</strain>
    </source>
</reference>
<dbReference type="FunFam" id="3.40.50.1820:FF:000409">
    <property type="entry name" value="Carboxypeptidase"/>
    <property type="match status" value="1"/>
</dbReference>
<evidence type="ECO:0000256" key="6">
    <source>
        <dbReference type="RuleBase" id="RU361156"/>
    </source>
</evidence>
<dbReference type="Gene3D" id="6.10.250.940">
    <property type="match status" value="1"/>
</dbReference>
<feature type="region of interest" description="Disordered" evidence="8">
    <location>
        <begin position="45"/>
        <end position="137"/>
    </location>
</feature>
<keyword evidence="10" id="KW-1185">Reference proteome</keyword>
<accession>A0A7N2R2E7</accession>
<proteinExistence type="inferred from homology"/>
<dbReference type="InterPro" id="IPR018202">
    <property type="entry name" value="Ser_caboxypep_ser_AS"/>
</dbReference>
<dbReference type="SUPFAM" id="SSF53474">
    <property type="entry name" value="alpha/beta-Hydrolases"/>
    <property type="match status" value="1"/>
</dbReference>
<keyword evidence="6" id="KW-0378">Hydrolase</keyword>
<evidence type="ECO:0000313" key="10">
    <source>
        <dbReference type="Proteomes" id="UP000594261"/>
    </source>
</evidence>
<dbReference type="PANTHER" id="PTHR11802:SF132">
    <property type="entry name" value="SERINE CARBOXYPEPTIDASE-LIKE 36-RELATED"/>
    <property type="match status" value="1"/>
</dbReference>
<dbReference type="EMBL" id="LRBV02000004">
    <property type="status" value="NOT_ANNOTATED_CDS"/>
    <property type="molecule type" value="Genomic_DNA"/>
</dbReference>
<dbReference type="Gramene" id="QL04p010286:mrna">
    <property type="protein sequence ID" value="QL04p010286:mrna"/>
    <property type="gene ID" value="QL04p010286"/>
</dbReference>